<dbReference type="PANTHER" id="PTHR43308">
    <property type="entry name" value="OUTER MEMBRANE PROTEIN ALPHA-RELATED"/>
    <property type="match status" value="1"/>
</dbReference>
<comment type="caution">
    <text evidence="4">The sequence shown here is derived from an EMBL/GenBank/DDBJ whole genome shotgun (WGS) entry which is preliminary data.</text>
</comment>
<feature type="domain" description="SLH" evidence="3">
    <location>
        <begin position="397"/>
        <end position="454"/>
    </location>
</feature>
<accession>A0ABW0KGB2</accession>
<evidence type="ECO:0000313" key="5">
    <source>
        <dbReference type="Proteomes" id="UP001596044"/>
    </source>
</evidence>
<dbReference type="Gene3D" id="2.60.220.30">
    <property type="match status" value="1"/>
</dbReference>
<dbReference type="Pfam" id="PF00395">
    <property type="entry name" value="SLH"/>
    <property type="match status" value="3"/>
</dbReference>
<protein>
    <submittedName>
        <fullName evidence="4">S-layer homology domain-containing protein</fullName>
    </submittedName>
</protein>
<evidence type="ECO:0000256" key="2">
    <source>
        <dbReference type="SAM" id="SignalP"/>
    </source>
</evidence>
<feature type="domain" description="SLH" evidence="3">
    <location>
        <begin position="278"/>
        <end position="341"/>
    </location>
</feature>
<keyword evidence="5" id="KW-1185">Reference proteome</keyword>
<keyword evidence="2" id="KW-0732">Signal</keyword>
<dbReference type="Gene3D" id="2.60.40.1930">
    <property type="match status" value="1"/>
</dbReference>
<evidence type="ECO:0000259" key="3">
    <source>
        <dbReference type="PROSITE" id="PS51272"/>
    </source>
</evidence>
<feature type="compositionally biased region" description="Gly residues" evidence="1">
    <location>
        <begin position="125"/>
        <end position="136"/>
    </location>
</feature>
<evidence type="ECO:0000256" key="1">
    <source>
        <dbReference type="SAM" id="MobiDB-lite"/>
    </source>
</evidence>
<reference evidence="5" key="1">
    <citation type="journal article" date="2019" name="Int. J. Syst. Evol. Microbiol.">
        <title>The Global Catalogue of Microorganisms (GCM) 10K type strain sequencing project: providing services to taxonomists for standard genome sequencing and annotation.</title>
        <authorList>
            <consortium name="The Broad Institute Genomics Platform"/>
            <consortium name="The Broad Institute Genome Sequencing Center for Infectious Disease"/>
            <person name="Wu L."/>
            <person name="Ma J."/>
        </authorList>
    </citation>
    <scope>NUCLEOTIDE SEQUENCE [LARGE SCALE GENOMIC DNA]</scope>
    <source>
        <strain evidence="5">KACC 11904</strain>
    </source>
</reference>
<feature type="domain" description="SLH" evidence="3">
    <location>
        <begin position="342"/>
        <end position="396"/>
    </location>
</feature>
<sequence>MKKRLLSIAAAGSLVLTLLPSAMLAATPVTLTDITNKYQGETVTISGTSSDNDVIIKVIRPDNTVLYYDDVPTNMGSYSQSFTLPADAAVGTYTVVAGIGTNVDTDVFSVISTSGSNDSGNSGSSNGGGGGSGGGSTSSTNSNTISISNGGTVRLNGATIDVPAGALDGTNLTITVNRLSNPSGLPMNAGSLLVSDVFDITKNIPGLFTKAVRITLPFDASKVDQDHSNVGIYWLNETFNTWIKLDDNQVDMTNGTVSASVNHFTKFAVLASKPEGQAIALKFSDLNGHWAEQNIKKLVEMGVIDGYSDGTFKPDNNMTRAEFVSIIVKAFNLQTQEGKVFADTTNHWAKSLIATAAANVIISGYSDSEFAPNDLVTREQIASMLVKATHMDLASSNLTFKDQDEISDWAQDAINTVTAKGLMDGYQDGTLKPQGNATRAEAATLLLRILQQAK</sequence>
<dbReference type="EMBL" id="JBHSMJ010000041">
    <property type="protein sequence ID" value="MFC5452112.1"/>
    <property type="molecule type" value="Genomic_DNA"/>
</dbReference>
<feature type="compositionally biased region" description="Low complexity" evidence="1">
    <location>
        <begin position="114"/>
        <end position="124"/>
    </location>
</feature>
<gene>
    <name evidence="4" type="ORF">ACFPOG_28295</name>
</gene>
<feature type="signal peptide" evidence="2">
    <location>
        <begin position="1"/>
        <end position="25"/>
    </location>
</feature>
<name>A0ABW0KGB2_9BACL</name>
<dbReference type="InterPro" id="IPR001119">
    <property type="entry name" value="SLH_dom"/>
</dbReference>
<evidence type="ECO:0000313" key="4">
    <source>
        <dbReference type="EMBL" id="MFC5452112.1"/>
    </source>
</evidence>
<dbReference type="Proteomes" id="UP001596044">
    <property type="component" value="Unassembled WGS sequence"/>
</dbReference>
<dbReference type="InterPro" id="IPR051465">
    <property type="entry name" value="Cell_Envelope_Struct_Comp"/>
</dbReference>
<feature type="region of interest" description="Disordered" evidence="1">
    <location>
        <begin position="114"/>
        <end position="145"/>
    </location>
</feature>
<dbReference type="RefSeq" id="WP_270880754.1">
    <property type="nucleotide sequence ID" value="NZ_JAQFVF010000037.1"/>
</dbReference>
<feature type="chain" id="PRO_5046006766" evidence="2">
    <location>
        <begin position="26"/>
        <end position="454"/>
    </location>
</feature>
<dbReference type="PROSITE" id="PS51272">
    <property type="entry name" value="SLH"/>
    <property type="match status" value="3"/>
</dbReference>
<dbReference type="PANTHER" id="PTHR43308:SF5">
    <property type="entry name" value="S-LAYER PROTEIN _ PEPTIDOGLYCAN ENDO-BETA-N-ACETYLGLUCOSAMINIDASE"/>
    <property type="match status" value="1"/>
</dbReference>
<organism evidence="4 5">
    <name type="scientific">Paenibacillus aestuarii</name>
    <dbReference type="NCBI Taxonomy" id="516965"/>
    <lineage>
        <taxon>Bacteria</taxon>
        <taxon>Bacillati</taxon>
        <taxon>Bacillota</taxon>
        <taxon>Bacilli</taxon>
        <taxon>Bacillales</taxon>
        <taxon>Paenibacillaceae</taxon>
        <taxon>Paenibacillus</taxon>
    </lineage>
</organism>
<proteinExistence type="predicted"/>